<dbReference type="InterPro" id="IPR008967">
    <property type="entry name" value="p53-like_TF_DNA-bd_sf"/>
</dbReference>
<dbReference type="Gene3D" id="1.10.238.10">
    <property type="entry name" value="EF-hand"/>
    <property type="match status" value="1"/>
</dbReference>
<evidence type="ECO:0000256" key="11">
    <source>
        <dbReference type="ARBA" id="ARBA00023242"/>
    </source>
</evidence>
<gene>
    <name evidence="16" type="ORF">ODALV1_LOCUS20515</name>
</gene>
<evidence type="ECO:0000256" key="12">
    <source>
        <dbReference type="PROSITE-ProRule" id="PRU00191"/>
    </source>
</evidence>
<dbReference type="EMBL" id="CAXLJM020000068">
    <property type="protein sequence ID" value="CAL8124206.1"/>
    <property type="molecule type" value="Genomic_DNA"/>
</dbReference>
<feature type="compositionally biased region" description="Gly residues" evidence="14">
    <location>
        <begin position="848"/>
        <end position="857"/>
    </location>
</feature>
<accession>A0ABP1RFQ3</accession>
<dbReference type="Pfam" id="PF00017">
    <property type="entry name" value="SH2"/>
    <property type="match status" value="1"/>
</dbReference>
<dbReference type="Pfam" id="PF21354">
    <property type="entry name" value="STAT_linker"/>
    <property type="match status" value="1"/>
</dbReference>
<protein>
    <recommendedName>
        <fullName evidence="13">Signal transducer and activator of transcription</fullName>
    </recommendedName>
</protein>
<dbReference type="CDD" id="cd09919">
    <property type="entry name" value="SH2_STAT_family"/>
    <property type="match status" value="1"/>
</dbReference>
<evidence type="ECO:0000256" key="1">
    <source>
        <dbReference type="ARBA" id="ARBA00004123"/>
    </source>
</evidence>
<dbReference type="Gene3D" id="2.60.40.630">
    <property type="entry name" value="STAT transcription factor, DNA-binding domain"/>
    <property type="match status" value="1"/>
</dbReference>
<sequence length="857" mass="95977">MALWAKVQSLSGPAINKVHCLYGDHFPIEVRYVLANWIEDRMCSKGGVLDEASSPGGGSTTPPSTLNLDPDNPNHEQLISTFVMSLISELERKANSMVNEDPYLIRVKLLNAAQNFRQRYTLDPVSLYRYIRHCISVEQSLVDQSERFVMPNNLPITDVYGSTVIDSTGEIMEKLQYIKHKTMETADILRRMEQEQEAFALKCHDRQKLEGIIHLHRMQQQQGNVQQNSMQVQAIEKNFQEQKQRFEYELKQRITNLFQLKQDLEDKITLSVTELSALQSKVLDEELTRWKREQQLAGNGAPLTNNLDTLQSWCEDLAELIWHNRHQLKEVERLKTSIPVFNQQPQQQAQGAADRIPQLQEKVTQLLSSLVTSTFIVEKQPPQVMKTNTRFTSTVRLLVGGRLNVHMTPPQVKVAIISEAQANALLRQDKSDKPCDTSGEILNNTGTMEYHQGTRHLSVHFRNMQLKRIKRAEKKGTESVMDEKFCLHFQCQFTVGEKELIFKIWTLSLPVVVIVHGNQEPHAWATVTWDNAFGEPGRMPFQVPERVPWFRVAQALNVKFKSMTGRALTESNLQFLSEKAFRTLHTQPPPQPPDLLTWSQFCKEPLPDRNFTFWEWFYAIMKLTREHLRGPWVDGSILGFVGRNQAEEMLSSSGTSGCFLLRFSDSELGGITIAWVHNDGKVFSLAPFTSKDLQTRSLADRINDIGHLTVLYPDIPKGSAFGKYYTPLQDPMTNNNGKGYVKPQLKTHIPGLGDPSSTGAQGAGDSHGMHAFSPSPGMHGGGPTSCAAAAAALSPQGGMQSPFGNMGYYNNNPTSPSAASDESSLHGNTTPTHPHDFGSMNPVATTTSGGGTGGASR</sequence>
<dbReference type="Gene3D" id="3.30.505.10">
    <property type="entry name" value="SH2 domain"/>
    <property type="match status" value="1"/>
</dbReference>
<dbReference type="InterPro" id="IPR012345">
    <property type="entry name" value="STAT_TF_DNA-bd_N"/>
</dbReference>
<evidence type="ECO:0000256" key="14">
    <source>
        <dbReference type="SAM" id="MobiDB-lite"/>
    </source>
</evidence>
<dbReference type="InterPro" id="IPR036860">
    <property type="entry name" value="SH2_dom_sf"/>
</dbReference>
<dbReference type="InterPro" id="IPR036535">
    <property type="entry name" value="STAT_N_sf"/>
</dbReference>
<evidence type="ECO:0000313" key="16">
    <source>
        <dbReference type="EMBL" id="CAL8124206.1"/>
    </source>
</evidence>
<keyword evidence="4 13" id="KW-0963">Cytoplasm</keyword>
<dbReference type="SUPFAM" id="SSF48092">
    <property type="entry name" value="Transcription factor STAT-4 N-domain"/>
    <property type="match status" value="1"/>
</dbReference>
<evidence type="ECO:0000256" key="2">
    <source>
        <dbReference type="ARBA" id="ARBA00004496"/>
    </source>
</evidence>
<keyword evidence="10 13" id="KW-0804">Transcription</keyword>
<dbReference type="SMART" id="SM00964">
    <property type="entry name" value="STAT_int"/>
    <property type="match status" value="1"/>
</dbReference>
<dbReference type="Gene3D" id="1.10.532.10">
    <property type="entry name" value="STAT transcription factor, N-terminal domain"/>
    <property type="match status" value="1"/>
</dbReference>
<evidence type="ECO:0000256" key="5">
    <source>
        <dbReference type="ARBA" id="ARBA00022553"/>
    </source>
</evidence>
<evidence type="ECO:0000256" key="8">
    <source>
        <dbReference type="ARBA" id="ARBA00023125"/>
    </source>
</evidence>
<feature type="region of interest" description="Disordered" evidence="14">
    <location>
        <begin position="749"/>
        <end position="786"/>
    </location>
</feature>
<comment type="subcellular location">
    <subcellularLocation>
        <location evidence="2 13">Cytoplasm</location>
    </subcellularLocation>
    <subcellularLocation>
        <location evidence="1 13">Nucleus</location>
    </subcellularLocation>
</comment>
<keyword evidence="17" id="KW-1185">Reference proteome</keyword>
<comment type="caution">
    <text evidence="16">The sequence shown here is derived from an EMBL/GenBank/DDBJ whole genome shotgun (WGS) entry which is preliminary data.</text>
</comment>
<evidence type="ECO:0000256" key="9">
    <source>
        <dbReference type="ARBA" id="ARBA00023159"/>
    </source>
</evidence>
<keyword evidence="5 13" id="KW-0597">Phosphoprotein</keyword>
<evidence type="ECO:0000256" key="3">
    <source>
        <dbReference type="ARBA" id="ARBA00005586"/>
    </source>
</evidence>
<dbReference type="InterPro" id="IPR015988">
    <property type="entry name" value="STAT_TF_CC"/>
</dbReference>
<dbReference type="InterPro" id="IPR013799">
    <property type="entry name" value="STAT_TF_prot_interaction"/>
</dbReference>
<name>A0ABP1RFQ3_9HEXA</name>
<dbReference type="InterPro" id="IPR013800">
    <property type="entry name" value="STAT_TF_alpha"/>
</dbReference>
<evidence type="ECO:0000259" key="15">
    <source>
        <dbReference type="PROSITE" id="PS50001"/>
    </source>
</evidence>
<evidence type="ECO:0000256" key="10">
    <source>
        <dbReference type="ARBA" id="ARBA00023163"/>
    </source>
</evidence>
<evidence type="ECO:0000256" key="4">
    <source>
        <dbReference type="ARBA" id="ARBA00022490"/>
    </source>
</evidence>
<evidence type="ECO:0000256" key="7">
    <source>
        <dbReference type="ARBA" id="ARBA00023015"/>
    </source>
</evidence>
<dbReference type="Proteomes" id="UP001642540">
    <property type="component" value="Unassembled WGS sequence"/>
</dbReference>
<dbReference type="PROSITE" id="PS50001">
    <property type="entry name" value="SH2"/>
    <property type="match status" value="1"/>
</dbReference>
<dbReference type="SUPFAM" id="SSF47655">
    <property type="entry name" value="STAT"/>
    <property type="match status" value="1"/>
</dbReference>
<dbReference type="PANTHER" id="PTHR11801">
    <property type="entry name" value="SIGNAL TRANSDUCER AND ACTIVATOR OF TRANSCRIPTION"/>
    <property type="match status" value="1"/>
</dbReference>
<dbReference type="Pfam" id="PF02865">
    <property type="entry name" value="STAT_int"/>
    <property type="match status" value="2"/>
</dbReference>
<dbReference type="InterPro" id="IPR048988">
    <property type="entry name" value="STAT_linker"/>
</dbReference>
<dbReference type="InterPro" id="IPR013801">
    <property type="entry name" value="STAT_TF_DNA-bd"/>
</dbReference>
<dbReference type="Pfam" id="PF01017">
    <property type="entry name" value="STAT_alpha"/>
    <property type="match status" value="1"/>
</dbReference>
<dbReference type="Pfam" id="PF02864">
    <property type="entry name" value="STAT_bind"/>
    <property type="match status" value="1"/>
</dbReference>
<feature type="region of interest" description="Disordered" evidence="14">
    <location>
        <begin position="804"/>
        <end position="857"/>
    </location>
</feature>
<keyword evidence="11 13" id="KW-0539">Nucleus</keyword>
<dbReference type="Gene3D" id="1.20.1050.20">
    <property type="entry name" value="STAT transcription factor, all-alpha domain"/>
    <property type="match status" value="1"/>
</dbReference>
<dbReference type="SUPFAM" id="SSF49417">
    <property type="entry name" value="p53-like transcription factors"/>
    <property type="match status" value="1"/>
</dbReference>
<evidence type="ECO:0000256" key="13">
    <source>
        <dbReference type="RuleBase" id="RU046415"/>
    </source>
</evidence>
<dbReference type="SUPFAM" id="SSF55550">
    <property type="entry name" value="SH2 domain"/>
    <property type="match status" value="1"/>
</dbReference>
<feature type="compositionally biased region" description="Polar residues" evidence="14">
    <location>
        <begin position="804"/>
        <end position="832"/>
    </location>
</feature>
<organism evidence="16 17">
    <name type="scientific">Orchesella dallaii</name>
    <dbReference type="NCBI Taxonomy" id="48710"/>
    <lineage>
        <taxon>Eukaryota</taxon>
        <taxon>Metazoa</taxon>
        <taxon>Ecdysozoa</taxon>
        <taxon>Arthropoda</taxon>
        <taxon>Hexapoda</taxon>
        <taxon>Collembola</taxon>
        <taxon>Entomobryomorpha</taxon>
        <taxon>Entomobryoidea</taxon>
        <taxon>Orchesellidae</taxon>
        <taxon>Orchesellinae</taxon>
        <taxon>Orchesella</taxon>
    </lineage>
</organism>
<reference evidence="16 17" key="1">
    <citation type="submission" date="2024-08" db="EMBL/GenBank/DDBJ databases">
        <authorList>
            <person name="Cucini C."/>
            <person name="Frati F."/>
        </authorList>
    </citation>
    <scope>NUCLEOTIDE SEQUENCE [LARGE SCALE GENOMIC DNA]</scope>
</reference>
<keyword evidence="6 12" id="KW-0727">SH2 domain</keyword>
<dbReference type="CDD" id="cd16855">
    <property type="entry name" value="STAT5_CCD"/>
    <property type="match status" value="1"/>
</dbReference>
<proteinExistence type="inferred from homology"/>
<dbReference type="SMART" id="SM00252">
    <property type="entry name" value="SH2"/>
    <property type="match status" value="1"/>
</dbReference>
<comment type="similarity">
    <text evidence="3 13">Belongs to the transcription factor STAT family.</text>
</comment>
<evidence type="ECO:0000313" key="17">
    <source>
        <dbReference type="Proteomes" id="UP001642540"/>
    </source>
</evidence>
<dbReference type="InterPro" id="IPR000980">
    <property type="entry name" value="SH2"/>
</dbReference>
<feature type="domain" description="SH2" evidence="15">
    <location>
        <begin position="632"/>
        <end position="725"/>
    </location>
</feature>
<keyword evidence="9 13" id="KW-0010">Activator</keyword>
<keyword evidence="7 13" id="KW-0805">Transcription regulation</keyword>
<dbReference type="InterPro" id="IPR046994">
    <property type="entry name" value="STAT5_CC"/>
</dbReference>
<evidence type="ECO:0000256" key="6">
    <source>
        <dbReference type="ARBA" id="ARBA00022999"/>
    </source>
</evidence>
<dbReference type="InterPro" id="IPR001217">
    <property type="entry name" value="STAT"/>
</dbReference>
<feature type="region of interest" description="Disordered" evidence="14">
    <location>
        <begin position="49"/>
        <end position="71"/>
    </location>
</feature>
<keyword evidence="8 13" id="KW-0238">DNA-binding</keyword>